<dbReference type="EMBL" id="KV878213">
    <property type="protein sequence ID" value="OJJ34577.1"/>
    <property type="molecule type" value="Genomic_DNA"/>
</dbReference>
<evidence type="ECO:0000313" key="4">
    <source>
        <dbReference type="Proteomes" id="UP000184383"/>
    </source>
</evidence>
<dbReference type="GeneID" id="63751658"/>
<keyword evidence="4" id="KW-1185">Reference proteome</keyword>
<feature type="active site" description="Proton donor" evidence="2">
    <location>
        <position position="264"/>
    </location>
</feature>
<dbReference type="SFLD" id="SFLDS00028">
    <property type="entry name" value="Proline_Racemase"/>
    <property type="match status" value="1"/>
</dbReference>
<dbReference type="STRING" id="1073089.A0A1L9RI98"/>
<dbReference type="InterPro" id="IPR008794">
    <property type="entry name" value="Pro_racemase_fam"/>
</dbReference>
<evidence type="ECO:0000256" key="2">
    <source>
        <dbReference type="PIRSR" id="PIRSR029792-1"/>
    </source>
</evidence>
<evidence type="ECO:0008006" key="5">
    <source>
        <dbReference type="Google" id="ProtNLM"/>
    </source>
</evidence>
<name>A0A1L9RI98_ASPWE</name>
<dbReference type="GO" id="GO:0047580">
    <property type="term" value="F:4-hydroxyproline epimerase activity"/>
    <property type="evidence" value="ECO:0007669"/>
    <property type="project" value="TreeGrafter"/>
</dbReference>
<dbReference type="PANTHER" id="PTHR33442:SF5">
    <property type="entry name" value="BIFUNCTIONAL TRANS-3-HYDROXY-L-PROLINE DEHYDRATASE_2-EPIMERASE"/>
    <property type="match status" value="1"/>
</dbReference>
<dbReference type="PIRSF" id="PIRSF029792">
    <property type="entry name" value="Pro_racemase"/>
    <property type="match status" value="1"/>
</dbReference>
<dbReference type="Proteomes" id="UP000184383">
    <property type="component" value="Unassembled WGS sequence"/>
</dbReference>
<gene>
    <name evidence="3" type="ORF">ASPWEDRAFT_42558</name>
</gene>
<organism evidence="3 4">
    <name type="scientific">Aspergillus wentii DTO 134E9</name>
    <dbReference type="NCBI Taxonomy" id="1073089"/>
    <lineage>
        <taxon>Eukaryota</taxon>
        <taxon>Fungi</taxon>
        <taxon>Dikarya</taxon>
        <taxon>Ascomycota</taxon>
        <taxon>Pezizomycotina</taxon>
        <taxon>Eurotiomycetes</taxon>
        <taxon>Eurotiomycetidae</taxon>
        <taxon>Eurotiales</taxon>
        <taxon>Aspergillaceae</taxon>
        <taxon>Aspergillus</taxon>
        <taxon>Aspergillus subgen. Cremei</taxon>
    </lineage>
</organism>
<protein>
    <recommendedName>
        <fullName evidence="5">Proline racemase</fullName>
    </recommendedName>
</protein>
<dbReference type="AlphaFoldDB" id="A0A1L9RI98"/>
<evidence type="ECO:0000256" key="1">
    <source>
        <dbReference type="ARBA" id="ARBA00007529"/>
    </source>
</evidence>
<accession>A0A1L9RI98</accession>
<evidence type="ECO:0000313" key="3">
    <source>
        <dbReference type="EMBL" id="OJJ34577.1"/>
    </source>
</evidence>
<reference evidence="4" key="1">
    <citation type="journal article" date="2017" name="Genome Biol.">
        <title>Comparative genomics reveals high biological diversity and specific adaptations in the industrially and medically important fungal genus Aspergillus.</title>
        <authorList>
            <person name="de Vries R.P."/>
            <person name="Riley R."/>
            <person name="Wiebenga A."/>
            <person name="Aguilar-Osorio G."/>
            <person name="Amillis S."/>
            <person name="Uchima C.A."/>
            <person name="Anderluh G."/>
            <person name="Asadollahi M."/>
            <person name="Askin M."/>
            <person name="Barry K."/>
            <person name="Battaglia E."/>
            <person name="Bayram O."/>
            <person name="Benocci T."/>
            <person name="Braus-Stromeyer S.A."/>
            <person name="Caldana C."/>
            <person name="Canovas D."/>
            <person name="Cerqueira G.C."/>
            <person name="Chen F."/>
            <person name="Chen W."/>
            <person name="Choi C."/>
            <person name="Clum A."/>
            <person name="Dos Santos R.A."/>
            <person name="Damasio A.R."/>
            <person name="Diallinas G."/>
            <person name="Emri T."/>
            <person name="Fekete E."/>
            <person name="Flipphi M."/>
            <person name="Freyberg S."/>
            <person name="Gallo A."/>
            <person name="Gournas C."/>
            <person name="Habgood R."/>
            <person name="Hainaut M."/>
            <person name="Harispe M.L."/>
            <person name="Henrissat B."/>
            <person name="Hilden K.S."/>
            <person name="Hope R."/>
            <person name="Hossain A."/>
            <person name="Karabika E."/>
            <person name="Karaffa L."/>
            <person name="Karanyi Z."/>
            <person name="Krasevec N."/>
            <person name="Kuo A."/>
            <person name="Kusch H."/>
            <person name="LaButti K."/>
            <person name="Lagendijk E.L."/>
            <person name="Lapidus A."/>
            <person name="Levasseur A."/>
            <person name="Lindquist E."/>
            <person name="Lipzen A."/>
            <person name="Logrieco A.F."/>
            <person name="MacCabe A."/>
            <person name="Maekelae M.R."/>
            <person name="Malavazi I."/>
            <person name="Melin P."/>
            <person name="Meyer V."/>
            <person name="Mielnichuk N."/>
            <person name="Miskei M."/>
            <person name="Molnar A.P."/>
            <person name="Mule G."/>
            <person name="Ngan C.Y."/>
            <person name="Orejas M."/>
            <person name="Orosz E."/>
            <person name="Ouedraogo J.P."/>
            <person name="Overkamp K.M."/>
            <person name="Park H.-S."/>
            <person name="Perrone G."/>
            <person name="Piumi F."/>
            <person name="Punt P.J."/>
            <person name="Ram A.F."/>
            <person name="Ramon A."/>
            <person name="Rauscher S."/>
            <person name="Record E."/>
            <person name="Riano-Pachon D.M."/>
            <person name="Robert V."/>
            <person name="Roehrig J."/>
            <person name="Ruller R."/>
            <person name="Salamov A."/>
            <person name="Salih N.S."/>
            <person name="Samson R.A."/>
            <person name="Sandor E."/>
            <person name="Sanguinetti M."/>
            <person name="Schuetze T."/>
            <person name="Sepcic K."/>
            <person name="Shelest E."/>
            <person name="Sherlock G."/>
            <person name="Sophianopoulou V."/>
            <person name="Squina F.M."/>
            <person name="Sun H."/>
            <person name="Susca A."/>
            <person name="Todd R.B."/>
            <person name="Tsang A."/>
            <person name="Unkles S.E."/>
            <person name="van de Wiele N."/>
            <person name="van Rossen-Uffink D."/>
            <person name="Oliveira J.V."/>
            <person name="Vesth T.C."/>
            <person name="Visser J."/>
            <person name="Yu J.-H."/>
            <person name="Zhou M."/>
            <person name="Andersen M.R."/>
            <person name="Archer D.B."/>
            <person name="Baker S.E."/>
            <person name="Benoit I."/>
            <person name="Brakhage A.A."/>
            <person name="Braus G.H."/>
            <person name="Fischer R."/>
            <person name="Frisvad J.C."/>
            <person name="Goldman G.H."/>
            <person name="Houbraken J."/>
            <person name="Oakley B."/>
            <person name="Pocsi I."/>
            <person name="Scazzocchio C."/>
            <person name="Seiboth B."/>
            <person name="vanKuyk P.A."/>
            <person name="Wortman J."/>
            <person name="Dyer P.S."/>
            <person name="Grigoriev I.V."/>
        </authorList>
    </citation>
    <scope>NUCLEOTIDE SEQUENCE [LARGE SCALE GENOMIC DNA]</scope>
    <source>
        <strain evidence="4">DTO 134E9</strain>
    </source>
</reference>
<dbReference type="PANTHER" id="PTHR33442">
    <property type="entry name" value="TRANS-3-HYDROXY-L-PROLINE DEHYDRATASE"/>
    <property type="match status" value="1"/>
</dbReference>
<dbReference type="FunFam" id="3.10.310.10:FF:000005">
    <property type="entry name" value="Proline racemase"/>
    <property type="match status" value="1"/>
</dbReference>
<sequence>MRFSRTLSVVDAHAAGEVGDVIIGGVLDVPGKTMYEKMVYFETNADHIRKLLLNEPRGRPSMCCNLILPPTNPAADAGLLIMESDEYVPMSGSNTICATTVLLETGMITMQEPTTQLTLDTAAGLITVTAGCDRSKGKCTSVTFDNIPAFVFALDYPIDIPGLGTINVDIAWGGMIFVIVDVATVGLKIESQFGAQLVEMGEMIKRAVRAKITPTHPENSLISGISACMLTAPLEDLTGMGGIQGKRASNTVVVSPGRLDRSPCGAGTSARMAVLHARGLLQENEPFYHQSITGTEFACYIRGTTKVGKYDAVLPTLKGTAWITGFRQVVLDPTDPFPEGFRVGDFWHVGDQPTA</sequence>
<dbReference type="OrthoDB" id="6409228at2759"/>
<feature type="active site" description="Proton acceptor" evidence="2">
    <location>
        <position position="91"/>
    </location>
</feature>
<comment type="similarity">
    <text evidence="1">Belongs to the proline racemase family.</text>
</comment>
<dbReference type="VEuPathDB" id="FungiDB:ASPWEDRAFT_42558"/>
<dbReference type="Gene3D" id="3.10.310.10">
    <property type="entry name" value="Diaminopimelate Epimerase, Chain A, domain 1"/>
    <property type="match status" value="2"/>
</dbReference>
<dbReference type="Pfam" id="PF05544">
    <property type="entry name" value="Pro_racemase"/>
    <property type="match status" value="1"/>
</dbReference>
<dbReference type="SUPFAM" id="SSF54506">
    <property type="entry name" value="Diaminopimelate epimerase-like"/>
    <property type="match status" value="1"/>
</dbReference>
<dbReference type="RefSeq" id="XP_040688253.1">
    <property type="nucleotide sequence ID" value="XM_040835810.1"/>
</dbReference>
<proteinExistence type="inferred from homology"/>